<name>A0AAU7EGQ2_9FLAO</name>
<reference evidence="2" key="1">
    <citation type="submission" date="2024-04" db="EMBL/GenBank/DDBJ databases">
        <title>Mariniflexile litorale, isolated from the shallow sediments of the Sea of Japan.</title>
        <authorList>
            <person name="Romanenko L."/>
            <person name="Isaeva M."/>
        </authorList>
    </citation>
    <scope>NUCLEOTIDE SEQUENCE [LARGE SCALE GENOMIC DNA]</scope>
    <source>
        <strain evidence="2">KMM 9835</strain>
    </source>
</reference>
<evidence type="ECO:0000313" key="3">
    <source>
        <dbReference type="Proteomes" id="UP001224325"/>
    </source>
</evidence>
<dbReference type="EMBL" id="CP155618">
    <property type="protein sequence ID" value="XBL14313.1"/>
    <property type="molecule type" value="Genomic_DNA"/>
</dbReference>
<feature type="transmembrane region" description="Helical" evidence="1">
    <location>
        <begin position="378"/>
        <end position="399"/>
    </location>
</feature>
<evidence type="ECO:0000313" key="2">
    <source>
        <dbReference type="EMBL" id="XBL14313.1"/>
    </source>
</evidence>
<proteinExistence type="predicted"/>
<evidence type="ECO:0000256" key="1">
    <source>
        <dbReference type="SAM" id="Phobius"/>
    </source>
</evidence>
<organism evidence="2 3">
    <name type="scientific">Mariniflexile litorale</name>
    <dbReference type="NCBI Taxonomy" id="3045158"/>
    <lineage>
        <taxon>Bacteria</taxon>
        <taxon>Pseudomonadati</taxon>
        <taxon>Bacteroidota</taxon>
        <taxon>Flavobacteriia</taxon>
        <taxon>Flavobacteriales</taxon>
        <taxon>Flavobacteriaceae</taxon>
        <taxon>Mariniflexile</taxon>
    </lineage>
</organism>
<dbReference type="AlphaFoldDB" id="A0AAU7EGQ2"/>
<dbReference type="RefSeq" id="WP_308992221.1">
    <property type="nucleotide sequence ID" value="NZ_CP155618.1"/>
</dbReference>
<dbReference type="KEGG" id="mlil:QLS71_018630"/>
<keyword evidence="1" id="KW-0812">Transmembrane</keyword>
<dbReference type="Proteomes" id="UP001224325">
    <property type="component" value="Chromosome"/>
</dbReference>
<gene>
    <name evidence="2" type="ORF">QLS71_018630</name>
</gene>
<keyword evidence="3" id="KW-1185">Reference proteome</keyword>
<sequence>MYKQLLNIFILLSTVTMFSQNYRGTISEINQSGFHKILLSPEIRSASASNTNYFRIIDGNTNEVPYVLLNDKSTVQSSYKPFTFDAVNNTKDSISSIIIENKNKLKLDHFTFKIANTKVKKTYTISGSNDKNEWYGLATNQVFYGLNEAEKTTVEQTFSFPLTDYAFIKFEFNNKESLPLQILNIGTYENQLSTVEQVEITDFKIKNKTNKEKKTSQLTVTFTMPQHLESMVFDIENDVFLREAKILVNRTRAIKKRTENYQENIFNFELHSGTHNTFELPYVFEKEIVIEIENNDNPPLNIKHIKFYQKPLYVICNFKNGETYEAIIDTTLQKPIYDLVNFKASFNTDLPEATITNFSKIKTQNKASENKSFWETNAFMWLCIILAIVVISYFALGLLKDLKKQN</sequence>
<keyword evidence="1" id="KW-0472">Membrane</keyword>
<protein>
    <recommendedName>
        <fullName evidence="4">DUF3999 family protein</fullName>
    </recommendedName>
</protein>
<accession>A0AAU7EGQ2</accession>
<evidence type="ECO:0008006" key="4">
    <source>
        <dbReference type="Google" id="ProtNLM"/>
    </source>
</evidence>
<keyword evidence="1" id="KW-1133">Transmembrane helix</keyword>